<protein>
    <submittedName>
        <fullName evidence="1">Uncharacterized protein</fullName>
    </submittedName>
</protein>
<comment type="caution">
    <text evidence="1">The sequence shown here is derived from an EMBL/GenBank/DDBJ whole genome shotgun (WGS) entry which is preliminary data.</text>
</comment>
<evidence type="ECO:0000313" key="1">
    <source>
        <dbReference type="EMBL" id="KAI5665237.1"/>
    </source>
</evidence>
<dbReference type="Proteomes" id="UP001060085">
    <property type="component" value="Linkage Group LG05"/>
</dbReference>
<accession>A0ACC0AZ56</accession>
<dbReference type="EMBL" id="CM044705">
    <property type="protein sequence ID" value="KAI5665237.1"/>
    <property type="molecule type" value="Genomic_DNA"/>
</dbReference>
<organism evidence="1 2">
    <name type="scientific">Catharanthus roseus</name>
    <name type="common">Madagascar periwinkle</name>
    <name type="synonym">Vinca rosea</name>
    <dbReference type="NCBI Taxonomy" id="4058"/>
    <lineage>
        <taxon>Eukaryota</taxon>
        <taxon>Viridiplantae</taxon>
        <taxon>Streptophyta</taxon>
        <taxon>Embryophyta</taxon>
        <taxon>Tracheophyta</taxon>
        <taxon>Spermatophyta</taxon>
        <taxon>Magnoliopsida</taxon>
        <taxon>eudicotyledons</taxon>
        <taxon>Gunneridae</taxon>
        <taxon>Pentapetalae</taxon>
        <taxon>asterids</taxon>
        <taxon>lamiids</taxon>
        <taxon>Gentianales</taxon>
        <taxon>Apocynaceae</taxon>
        <taxon>Rauvolfioideae</taxon>
        <taxon>Vinceae</taxon>
        <taxon>Catharanthinae</taxon>
        <taxon>Catharanthus</taxon>
    </lineage>
</organism>
<keyword evidence="2" id="KW-1185">Reference proteome</keyword>
<sequence length="108" mass="11683">MAALPRSEVSFRRQGSSGLVWDDKLLSGELKKISTEENNKPKVESKPAAAYKTLSVEPAEEPPSPRVSGCGICGFGKKKPQTKSHNRKKPATAADDRSSSTLLLMWGV</sequence>
<reference evidence="2" key="1">
    <citation type="journal article" date="2023" name="Nat. Plants">
        <title>Single-cell RNA sequencing provides a high-resolution roadmap for understanding the multicellular compartmentation of specialized metabolism.</title>
        <authorList>
            <person name="Sun S."/>
            <person name="Shen X."/>
            <person name="Li Y."/>
            <person name="Li Y."/>
            <person name="Wang S."/>
            <person name="Li R."/>
            <person name="Zhang H."/>
            <person name="Shen G."/>
            <person name="Guo B."/>
            <person name="Wei J."/>
            <person name="Xu J."/>
            <person name="St-Pierre B."/>
            <person name="Chen S."/>
            <person name="Sun C."/>
        </authorList>
    </citation>
    <scope>NUCLEOTIDE SEQUENCE [LARGE SCALE GENOMIC DNA]</scope>
</reference>
<evidence type="ECO:0000313" key="2">
    <source>
        <dbReference type="Proteomes" id="UP001060085"/>
    </source>
</evidence>
<proteinExistence type="predicted"/>
<gene>
    <name evidence="1" type="ORF">M9H77_24560</name>
</gene>
<name>A0ACC0AZ56_CATRO</name>